<dbReference type="Proteomes" id="UP000766486">
    <property type="component" value="Unassembled WGS sequence"/>
</dbReference>
<proteinExistence type="predicted"/>
<keyword evidence="2" id="KW-1185">Reference proteome</keyword>
<gene>
    <name evidence="1" type="ORF">CLO192961_LOCUS137819</name>
</gene>
<sequence>MNNLRNHLSFVSRRHGDYKFEHVGGLPDRLDENGRQLYMDSFIVFALPIELETVGKARLECLTERLNYCMRARIQWIPSEMLSILVDEVMWLLAKYVPSYESAPPFPWEIPEWESCSKSPSFIYKAWRKQMKLPCGYPKKEDDASTDLMLSDALRLSTPATMRAFLEEQHLWQWYNTRATIPRVLSQHGQTGTSEAWQIYHASLQHILKKPQTQFRRYTSRKARSRYWRQEVEDTQRKAQKRGRLIHAVFPK</sequence>
<evidence type="ECO:0000313" key="1">
    <source>
        <dbReference type="EMBL" id="VUC24283.1"/>
    </source>
</evidence>
<organism evidence="1 2">
    <name type="scientific">Bionectria ochroleuca</name>
    <name type="common">Gliocladium roseum</name>
    <dbReference type="NCBI Taxonomy" id="29856"/>
    <lineage>
        <taxon>Eukaryota</taxon>
        <taxon>Fungi</taxon>
        <taxon>Dikarya</taxon>
        <taxon>Ascomycota</taxon>
        <taxon>Pezizomycotina</taxon>
        <taxon>Sordariomycetes</taxon>
        <taxon>Hypocreomycetidae</taxon>
        <taxon>Hypocreales</taxon>
        <taxon>Bionectriaceae</taxon>
        <taxon>Clonostachys</taxon>
    </lineage>
</organism>
<protein>
    <submittedName>
        <fullName evidence="1">Uncharacterized protein</fullName>
    </submittedName>
</protein>
<accession>A0ABY6U039</accession>
<comment type="caution">
    <text evidence="1">The sequence shown here is derived from an EMBL/GenBank/DDBJ whole genome shotgun (WGS) entry which is preliminary data.</text>
</comment>
<evidence type="ECO:0000313" key="2">
    <source>
        <dbReference type="Proteomes" id="UP000766486"/>
    </source>
</evidence>
<dbReference type="EMBL" id="CABFNS010000717">
    <property type="protein sequence ID" value="VUC24283.1"/>
    <property type="molecule type" value="Genomic_DNA"/>
</dbReference>
<name>A0ABY6U039_BIOOC</name>
<reference evidence="1 2" key="1">
    <citation type="submission" date="2019-06" db="EMBL/GenBank/DDBJ databases">
        <authorList>
            <person name="Broberg M."/>
        </authorList>
    </citation>
    <scope>NUCLEOTIDE SEQUENCE [LARGE SCALE GENOMIC DNA]</scope>
</reference>